<evidence type="ECO:0000313" key="2">
    <source>
        <dbReference type="Proteomes" id="UP000252085"/>
    </source>
</evidence>
<reference evidence="1 2" key="1">
    <citation type="submission" date="2016-04" db="EMBL/GenBank/DDBJ databases">
        <authorList>
            <person name="Evans L.H."/>
            <person name="Alamgir A."/>
            <person name="Owens N."/>
            <person name="Weber N.D."/>
            <person name="Virtaneva K."/>
            <person name="Barbian K."/>
            <person name="Babar A."/>
            <person name="Rosenke K."/>
        </authorList>
    </citation>
    <scope>NUCLEOTIDE SEQUENCE [LARGE SCALE GENOMIC DNA]</scope>
    <source>
        <strain evidence="1">NIES-2108</strain>
    </source>
</reference>
<dbReference type="Pfam" id="PF07924">
    <property type="entry name" value="NuiA"/>
    <property type="match status" value="1"/>
</dbReference>
<dbReference type="InterPro" id="IPR036587">
    <property type="entry name" value="NucleaseA_inhib-like_sf"/>
</dbReference>
<organism evidence="1 2">
    <name type="scientific">Nostoc punctiforme NIES-2108</name>
    <dbReference type="NCBI Taxonomy" id="1356359"/>
    <lineage>
        <taxon>Bacteria</taxon>
        <taxon>Bacillati</taxon>
        <taxon>Cyanobacteriota</taxon>
        <taxon>Cyanophyceae</taxon>
        <taxon>Nostocales</taxon>
        <taxon>Nostocaceae</taxon>
        <taxon>Nostoc</taxon>
    </lineage>
</organism>
<dbReference type="InterPro" id="IPR012489">
    <property type="entry name" value="NucleaseA_inhib-like"/>
</dbReference>
<dbReference type="SUPFAM" id="SSF82602">
    <property type="entry name" value="Nuclease A inhibitor (NuiA)"/>
    <property type="match status" value="1"/>
</dbReference>
<dbReference type="Gene3D" id="3.40.1460.10">
    <property type="entry name" value="Nuclease A inhibitor-like"/>
    <property type="match status" value="1"/>
</dbReference>
<proteinExistence type="predicted"/>
<dbReference type="Proteomes" id="UP000252085">
    <property type="component" value="Unassembled WGS sequence"/>
</dbReference>
<evidence type="ECO:0000313" key="1">
    <source>
        <dbReference type="EMBL" id="RCJ34532.1"/>
    </source>
</evidence>
<dbReference type="AlphaFoldDB" id="A0A367RGV5"/>
<comment type="caution">
    <text evidence="1">The sequence shown here is derived from an EMBL/GenBank/DDBJ whole genome shotgun (WGS) entry which is preliminary data.</text>
</comment>
<accession>A0A367RGV5</accession>
<name>A0A367RGV5_NOSPU</name>
<dbReference type="EMBL" id="LXQE01000155">
    <property type="protein sequence ID" value="RCJ34532.1"/>
    <property type="molecule type" value="Genomic_DNA"/>
</dbReference>
<sequence>MDLITNELKPETKQLLATLEVVSEGLWYSSESYYPYTPFVWDSQSQGEFSIVRVLEHLGYFQDVEPEWLNRYWQSQIEEAKYRRQSDFGFAPKYPKIDEIQQMSERSSHFFQIFQENTLLIQVIKISASQILIIGQTHEEDWVGISPIVDYRVWYPRTTVYPEMDTPTAAAIIFVLPPPSPTK</sequence>
<protein>
    <submittedName>
        <fullName evidence="1">Uncharacterized protein</fullName>
    </submittedName>
</protein>
<gene>
    <name evidence="1" type="ORF">A6769_21585</name>
</gene>